<dbReference type="Gene3D" id="3.40.50.620">
    <property type="entry name" value="HUPs"/>
    <property type="match status" value="1"/>
</dbReference>
<proteinExistence type="predicted"/>
<comment type="caution">
    <text evidence="1">The sequence shown here is derived from an EMBL/GenBank/DDBJ whole genome shotgun (WGS) entry which is preliminary data.</text>
</comment>
<accession>A0A0F9BCI9</accession>
<sequence>MGITQVDMLSGLNKVDTAIALIQAFEPHQLGYYLAFSGGKDSVVIHHLAGRASGKAYKREFANSDELWDWFLYER</sequence>
<gene>
    <name evidence="1" type="ORF">LCGC14_2806370</name>
</gene>
<organism evidence="1">
    <name type="scientific">marine sediment metagenome</name>
    <dbReference type="NCBI Taxonomy" id="412755"/>
    <lineage>
        <taxon>unclassified sequences</taxon>
        <taxon>metagenomes</taxon>
        <taxon>ecological metagenomes</taxon>
    </lineage>
</organism>
<dbReference type="EMBL" id="LAZR01052805">
    <property type="protein sequence ID" value="KKK82141.1"/>
    <property type="molecule type" value="Genomic_DNA"/>
</dbReference>
<protein>
    <recommendedName>
        <fullName evidence="2">Phosphoadenosine phosphosulphate reductase domain-containing protein</fullName>
    </recommendedName>
</protein>
<dbReference type="InterPro" id="IPR014729">
    <property type="entry name" value="Rossmann-like_a/b/a_fold"/>
</dbReference>
<name>A0A0F9BCI9_9ZZZZ</name>
<reference evidence="1" key="1">
    <citation type="journal article" date="2015" name="Nature">
        <title>Complex archaea that bridge the gap between prokaryotes and eukaryotes.</title>
        <authorList>
            <person name="Spang A."/>
            <person name="Saw J.H."/>
            <person name="Jorgensen S.L."/>
            <person name="Zaremba-Niedzwiedzka K."/>
            <person name="Martijn J."/>
            <person name="Lind A.E."/>
            <person name="van Eijk R."/>
            <person name="Schleper C."/>
            <person name="Guy L."/>
            <person name="Ettema T.J."/>
        </authorList>
    </citation>
    <scope>NUCLEOTIDE SEQUENCE</scope>
</reference>
<evidence type="ECO:0008006" key="2">
    <source>
        <dbReference type="Google" id="ProtNLM"/>
    </source>
</evidence>
<dbReference type="AlphaFoldDB" id="A0A0F9BCI9"/>
<dbReference type="SUPFAM" id="SSF52402">
    <property type="entry name" value="Adenine nucleotide alpha hydrolases-like"/>
    <property type="match status" value="1"/>
</dbReference>
<evidence type="ECO:0000313" key="1">
    <source>
        <dbReference type="EMBL" id="KKK82141.1"/>
    </source>
</evidence>